<dbReference type="GO" id="GO:0005886">
    <property type="term" value="C:plasma membrane"/>
    <property type="evidence" value="ECO:0007669"/>
    <property type="project" value="TreeGrafter"/>
</dbReference>
<dbReference type="AlphaFoldDB" id="A0A8J1UK74"/>
<organism evidence="1 2">
    <name type="scientific">Owenia fusiformis</name>
    <name type="common">Polychaete worm</name>
    <dbReference type="NCBI Taxonomy" id="6347"/>
    <lineage>
        <taxon>Eukaryota</taxon>
        <taxon>Metazoa</taxon>
        <taxon>Spiralia</taxon>
        <taxon>Lophotrochozoa</taxon>
        <taxon>Annelida</taxon>
        <taxon>Polychaeta</taxon>
        <taxon>Sedentaria</taxon>
        <taxon>Canalipalpata</taxon>
        <taxon>Sabellida</taxon>
        <taxon>Oweniida</taxon>
        <taxon>Oweniidae</taxon>
        <taxon>Owenia</taxon>
    </lineage>
</organism>
<evidence type="ECO:0000313" key="2">
    <source>
        <dbReference type="Proteomes" id="UP000749559"/>
    </source>
</evidence>
<dbReference type="InterPro" id="IPR030395">
    <property type="entry name" value="GP_PDE_dom"/>
</dbReference>
<dbReference type="EMBL" id="CAIIXF020000009">
    <property type="protein sequence ID" value="CAH1794223.1"/>
    <property type="molecule type" value="Genomic_DNA"/>
</dbReference>
<feature type="non-terminal residue" evidence="1">
    <location>
        <position position="328"/>
    </location>
</feature>
<dbReference type="Gene3D" id="3.20.20.190">
    <property type="entry name" value="Phosphatidylinositol (PI) phosphodiesterase"/>
    <property type="match status" value="1"/>
</dbReference>
<accession>A0A8J1UK74</accession>
<comment type="caution">
    <text evidence="1">The sequence shown here is derived from an EMBL/GenBank/DDBJ whole genome shotgun (WGS) entry which is preliminary data.</text>
</comment>
<name>A0A8J1UK74_OWEFU</name>
<dbReference type="GO" id="GO:0006644">
    <property type="term" value="P:phospholipid metabolic process"/>
    <property type="evidence" value="ECO:0007669"/>
    <property type="project" value="TreeGrafter"/>
</dbReference>
<dbReference type="PANTHER" id="PTHR46320">
    <property type="entry name" value="GLYCEROPHOSPHODIESTER PHOSPHODIESTERASE 1"/>
    <property type="match status" value="1"/>
</dbReference>
<dbReference type="GO" id="GO:0006580">
    <property type="term" value="P:ethanolamine metabolic process"/>
    <property type="evidence" value="ECO:0007669"/>
    <property type="project" value="TreeGrafter"/>
</dbReference>
<dbReference type="GO" id="GO:0070291">
    <property type="term" value="P:N-acylethanolamine metabolic process"/>
    <property type="evidence" value="ECO:0007669"/>
    <property type="project" value="TreeGrafter"/>
</dbReference>
<dbReference type="PROSITE" id="PS51704">
    <property type="entry name" value="GP_PDE"/>
    <property type="match status" value="1"/>
</dbReference>
<protein>
    <submittedName>
        <fullName evidence="1">Uncharacterized protein</fullName>
    </submittedName>
</protein>
<evidence type="ECO:0000313" key="1">
    <source>
        <dbReference type="EMBL" id="CAH1794223.1"/>
    </source>
</evidence>
<dbReference type="GO" id="GO:0008889">
    <property type="term" value="F:glycerophosphodiester phosphodiesterase activity"/>
    <property type="evidence" value="ECO:0007669"/>
    <property type="project" value="TreeGrafter"/>
</dbReference>
<dbReference type="InterPro" id="IPR017946">
    <property type="entry name" value="PLC-like_Pdiesterase_TIM-brl"/>
</dbReference>
<keyword evidence="2" id="KW-1185">Reference proteome</keyword>
<dbReference type="Pfam" id="PF03009">
    <property type="entry name" value="GDPD"/>
    <property type="match status" value="1"/>
</dbReference>
<dbReference type="PANTHER" id="PTHR46320:SF1">
    <property type="entry name" value="GLYCEROPHOSPHODIESTER PHOSPHODIESTERASE 1"/>
    <property type="match status" value="1"/>
</dbReference>
<sequence length="328" mass="37377">PFSVRQSTMFLIASLWVDIFLIFLAVWVLSGSKVFAIILSIVVWGALEYFKLPLLEKRISDIVLNTDESGRLPIIAHRGGQTDAPENTIASFREARRNGAQAVELDLAFTKDGIAVLLHDFTVDRTTDGTGYIDELMYEDVKKLDASSKHELKDHFPNEGIPTLEEGLVECLGLGLKVYIDVKGDAQKAAVAITDVYQKHPSLYTMAIVCSFNPLVIYAVRRADPDIITGMTHRPGIVGYWYQEGNYVMREFVCPILDIVLEWSQYHWLWYVMGNSAFLARDDQISKRFVNFWKERGIRVVVWTVNDPHEKEYYSQVLNIAYITDTLK</sequence>
<dbReference type="OrthoDB" id="197419at2759"/>
<proteinExistence type="predicted"/>
<gene>
    <name evidence="1" type="ORF">OFUS_LOCUS18962</name>
</gene>
<dbReference type="SUPFAM" id="SSF51695">
    <property type="entry name" value="PLC-like phosphodiesterases"/>
    <property type="match status" value="1"/>
</dbReference>
<dbReference type="CDD" id="cd08573">
    <property type="entry name" value="GDPD_GDE1"/>
    <property type="match status" value="1"/>
</dbReference>
<reference evidence="1" key="1">
    <citation type="submission" date="2022-03" db="EMBL/GenBank/DDBJ databases">
        <authorList>
            <person name="Martin C."/>
        </authorList>
    </citation>
    <scope>NUCLEOTIDE SEQUENCE</scope>
</reference>
<dbReference type="Proteomes" id="UP000749559">
    <property type="component" value="Unassembled WGS sequence"/>
</dbReference>